<reference evidence="2 3" key="1">
    <citation type="submission" date="2019-07" db="EMBL/GenBank/DDBJ databases">
        <title>Finished genome of Venturia effusa.</title>
        <authorList>
            <person name="Young C.A."/>
            <person name="Cox M.P."/>
            <person name="Ganley A.R.D."/>
            <person name="David W.J."/>
        </authorList>
    </citation>
    <scope>NUCLEOTIDE SEQUENCE [LARGE SCALE GENOMIC DNA]</scope>
    <source>
        <strain evidence="3">albino</strain>
    </source>
</reference>
<name>A0A517LMU7_9PEZI</name>
<dbReference type="EMBL" id="CP042200">
    <property type="protein sequence ID" value="QDS76970.1"/>
    <property type="molecule type" value="Genomic_DNA"/>
</dbReference>
<feature type="compositionally biased region" description="Basic and acidic residues" evidence="1">
    <location>
        <begin position="10"/>
        <end position="21"/>
    </location>
</feature>
<evidence type="ECO:0000313" key="2">
    <source>
        <dbReference type="EMBL" id="QDS76970.1"/>
    </source>
</evidence>
<evidence type="ECO:0000313" key="3">
    <source>
        <dbReference type="Proteomes" id="UP000316270"/>
    </source>
</evidence>
<dbReference type="PANTHER" id="PTHR35179">
    <property type="entry name" value="PROTEIN CBG02620"/>
    <property type="match status" value="1"/>
</dbReference>
<evidence type="ECO:0008006" key="4">
    <source>
        <dbReference type="Google" id="ProtNLM"/>
    </source>
</evidence>
<feature type="region of interest" description="Disordered" evidence="1">
    <location>
        <begin position="1"/>
        <end position="42"/>
    </location>
</feature>
<dbReference type="Proteomes" id="UP000316270">
    <property type="component" value="Chromosome 16"/>
</dbReference>
<dbReference type="PANTHER" id="PTHR35179:SF2">
    <property type="entry name" value="START DOMAIN-CONTAINING PROTEIN"/>
    <property type="match status" value="1"/>
</dbReference>
<organism evidence="2 3">
    <name type="scientific">Venturia effusa</name>
    <dbReference type="NCBI Taxonomy" id="50376"/>
    <lineage>
        <taxon>Eukaryota</taxon>
        <taxon>Fungi</taxon>
        <taxon>Dikarya</taxon>
        <taxon>Ascomycota</taxon>
        <taxon>Pezizomycotina</taxon>
        <taxon>Dothideomycetes</taxon>
        <taxon>Pleosporomycetidae</taxon>
        <taxon>Venturiales</taxon>
        <taxon>Venturiaceae</taxon>
        <taxon>Venturia</taxon>
    </lineage>
</organism>
<accession>A0A517LMU7</accession>
<gene>
    <name evidence="2" type="ORF">FKW77_005531</name>
</gene>
<dbReference type="AlphaFoldDB" id="A0A517LMU7"/>
<dbReference type="OrthoDB" id="5393654at2759"/>
<dbReference type="STRING" id="50376.A0A517LMU7"/>
<keyword evidence="3" id="KW-1185">Reference proteome</keyword>
<protein>
    <recommendedName>
        <fullName evidence="4">Geranylgeranyl pyrophosphate synthetase</fullName>
    </recommendedName>
</protein>
<evidence type="ECO:0000256" key="1">
    <source>
        <dbReference type="SAM" id="MobiDB-lite"/>
    </source>
</evidence>
<sequence>MDQPHWKSATVEKIKTERGEEGASESEQQRRPRPQFHVESSSQYTSKISANLELPLGTVFSTISRSDLSEFDFPIYQAKVTNVKDIASYSWVEGQESTIIVPGILPKWTSKNKTIWTNLDKGDYFKDPNAARFPSYPLAPVVQAIFETDVDFQPSEIGLVACGSSIGNLLRFVQQDYNIKSYTVSKSFRFLVEVVGDTVFFVRREKSPTETIANMHGYWHGFIKEQTISIVDSAGATESHQRIVGYQFAGMNMLVRFEADGHLPHPQEVSGISYGQEQAKTDEAIKEDPTTNTQDLIPDTGLEVVAGKWGVPLSALFDLKTRTIKYQHRNILEEQLPRLWIRQLPYFIVAYHESGSGCFHPVNTKMSNVTEAIIEWEQRNENDLRKLVSLINKIVSAVKKMPDGRLEVRCGEDGDILELRSQTADVPPVLPTGLAARWCSTAEALKEESKDMEMGM</sequence>
<proteinExistence type="predicted"/>